<reference evidence="2" key="1">
    <citation type="submission" date="2017-07" db="EMBL/GenBank/DDBJ databases">
        <title>Taro Niue Genome Assembly and Annotation.</title>
        <authorList>
            <person name="Atibalentja N."/>
            <person name="Keating K."/>
            <person name="Fields C.J."/>
        </authorList>
    </citation>
    <scope>NUCLEOTIDE SEQUENCE</scope>
    <source>
        <strain evidence="2">Niue_2</strain>
        <tissue evidence="2">Leaf</tissue>
    </source>
</reference>
<organism evidence="2 3">
    <name type="scientific">Colocasia esculenta</name>
    <name type="common">Wild taro</name>
    <name type="synonym">Arum esculentum</name>
    <dbReference type="NCBI Taxonomy" id="4460"/>
    <lineage>
        <taxon>Eukaryota</taxon>
        <taxon>Viridiplantae</taxon>
        <taxon>Streptophyta</taxon>
        <taxon>Embryophyta</taxon>
        <taxon>Tracheophyta</taxon>
        <taxon>Spermatophyta</taxon>
        <taxon>Magnoliopsida</taxon>
        <taxon>Liliopsida</taxon>
        <taxon>Araceae</taxon>
        <taxon>Aroideae</taxon>
        <taxon>Colocasieae</taxon>
        <taxon>Colocasia</taxon>
    </lineage>
</organism>
<feature type="region of interest" description="Disordered" evidence="1">
    <location>
        <begin position="336"/>
        <end position="361"/>
    </location>
</feature>
<protein>
    <submittedName>
        <fullName evidence="2">Uncharacterized protein</fullName>
    </submittedName>
</protein>
<keyword evidence="3" id="KW-1185">Reference proteome</keyword>
<proteinExistence type="predicted"/>
<feature type="compositionally biased region" description="Basic and acidic residues" evidence="1">
    <location>
        <begin position="67"/>
        <end position="80"/>
    </location>
</feature>
<feature type="non-terminal residue" evidence="2">
    <location>
        <position position="361"/>
    </location>
</feature>
<name>A0A843WKZ7_COLES</name>
<sequence length="361" mass="38835">AALQTLFPDRLAVPEPCSVLKLPKILLLAWGAPLAFIGSGGRPRLDHLKTSSRSFKDPSRSFAGPSRHRERDRESAREGRLGAQQRRRRRSPAAAVKREGSGDGGGQGARQRRHSGKAAAAVAKGPSCGGGGGQGARQQRRWWPRGQTAAAQWEGSGQGARLRRRWWPRGQATAGREIPCAEDPVLLFLSSASSGQGREEPSSSARRAGGSKVVHCVSRLWGSCPTEPMTCEAHPFFFQVKESRRVSVSLLVPGSRPESLKVSGLGLQLCGLQEGCWFVSTILDLVEVERQLDLSSVAARLKALLTISVVHCVSRLWGSCPTEPVTCEAHPFFQVKEQEGSRPSSSSGQHHSGVGPSPPVE</sequence>
<evidence type="ECO:0000313" key="3">
    <source>
        <dbReference type="Proteomes" id="UP000652761"/>
    </source>
</evidence>
<dbReference type="Proteomes" id="UP000652761">
    <property type="component" value="Unassembled WGS sequence"/>
</dbReference>
<feature type="compositionally biased region" description="Low complexity" evidence="1">
    <location>
        <begin position="341"/>
        <end position="355"/>
    </location>
</feature>
<feature type="compositionally biased region" description="Basic and acidic residues" evidence="1">
    <location>
        <begin position="43"/>
        <end position="59"/>
    </location>
</feature>
<evidence type="ECO:0000313" key="2">
    <source>
        <dbReference type="EMBL" id="MQM08356.1"/>
    </source>
</evidence>
<accession>A0A843WKZ7</accession>
<feature type="non-terminal residue" evidence="2">
    <location>
        <position position="1"/>
    </location>
</feature>
<gene>
    <name evidence="2" type="ORF">Taro_041206</name>
</gene>
<dbReference type="EMBL" id="NMUH01004101">
    <property type="protein sequence ID" value="MQM08356.1"/>
    <property type="molecule type" value="Genomic_DNA"/>
</dbReference>
<feature type="region of interest" description="Disordered" evidence="1">
    <location>
        <begin position="41"/>
        <end position="157"/>
    </location>
</feature>
<evidence type="ECO:0000256" key="1">
    <source>
        <dbReference type="SAM" id="MobiDB-lite"/>
    </source>
</evidence>
<comment type="caution">
    <text evidence="2">The sequence shown here is derived from an EMBL/GenBank/DDBJ whole genome shotgun (WGS) entry which is preliminary data.</text>
</comment>
<dbReference type="AlphaFoldDB" id="A0A843WKZ7"/>